<feature type="compositionally biased region" description="Polar residues" evidence="1">
    <location>
        <begin position="279"/>
        <end position="290"/>
    </location>
</feature>
<evidence type="ECO:0000259" key="3">
    <source>
        <dbReference type="PROSITE" id="PS50190"/>
    </source>
</evidence>
<feature type="region of interest" description="Disordered" evidence="1">
    <location>
        <begin position="657"/>
        <end position="682"/>
    </location>
</feature>
<evidence type="ECO:0000313" key="4">
    <source>
        <dbReference type="EMBL" id="KAK8070435.1"/>
    </source>
</evidence>
<dbReference type="Pfam" id="PF01369">
    <property type="entry name" value="Sec7"/>
    <property type="match status" value="1"/>
</dbReference>
<dbReference type="InterPro" id="IPR000904">
    <property type="entry name" value="Sec7_dom"/>
</dbReference>
<dbReference type="GeneID" id="92048013"/>
<dbReference type="PANTHER" id="PTHR35391:SF7">
    <property type="entry name" value="C2H2-TYPE DOMAIN-CONTAINING PROTEIN"/>
    <property type="match status" value="1"/>
</dbReference>
<evidence type="ECO:0000256" key="1">
    <source>
        <dbReference type="SAM" id="MobiDB-lite"/>
    </source>
</evidence>
<feature type="compositionally biased region" description="Polar residues" evidence="1">
    <location>
        <begin position="337"/>
        <end position="349"/>
    </location>
</feature>
<dbReference type="EMBL" id="JAQQWN010000008">
    <property type="protein sequence ID" value="KAK8070435.1"/>
    <property type="molecule type" value="Genomic_DNA"/>
</dbReference>
<feature type="domain" description="PH" evidence="2">
    <location>
        <begin position="1052"/>
        <end position="1174"/>
    </location>
</feature>
<dbReference type="Proteomes" id="UP001433268">
    <property type="component" value="Unassembled WGS sequence"/>
</dbReference>
<feature type="compositionally biased region" description="Basic and acidic residues" evidence="1">
    <location>
        <begin position="739"/>
        <end position="754"/>
    </location>
</feature>
<dbReference type="InterPro" id="IPR035999">
    <property type="entry name" value="Sec7_dom_sf"/>
</dbReference>
<feature type="region of interest" description="Disordered" evidence="1">
    <location>
        <begin position="266"/>
        <end position="349"/>
    </location>
</feature>
<dbReference type="PROSITE" id="PS50003">
    <property type="entry name" value="PH_DOMAIN"/>
    <property type="match status" value="1"/>
</dbReference>
<dbReference type="SUPFAM" id="SSF50729">
    <property type="entry name" value="PH domain-like"/>
    <property type="match status" value="1"/>
</dbReference>
<accession>A0ABR1VGS3</accession>
<feature type="compositionally biased region" description="Polar residues" evidence="1">
    <location>
        <begin position="304"/>
        <end position="314"/>
    </location>
</feature>
<dbReference type="InterPro" id="IPR001849">
    <property type="entry name" value="PH_domain"/>
</dbReference>
<feature type="region of interest" description="Disordered" evidence="1">
    <location>
        <begin position="508"/>
        <end position="547"/>
    </location>
</feature>
<dbReference type="InterPro" id="IPR011993">
    <property type="entry name" value="PH-like_dom_sf"/>
</dbReference>
<protein>
    <submittedName>
        <fullName evidence="4">Uncharacterized protein</fullName>
    </submittedName>
</protein>
<dbReference type="SMART" id="SM00233">
    <property type="entry name" value="PH"/>
    <property type="match status" value="1"/>
</dbReference>
<comment type="caution">
    <text evidence="4">The sequence shown here is derived from an EMBL/GenBank/DDBJ whole genome shotgun (WGS) entry which is preliminary data.</text>
</comment>
<gene>
    <name evidence="4" type="ORF">PG997_010638</name>
</gene>
<evidence type="ECO:0000313" key="5">
    <source>
        <dbReference type="Proteomes" id="UP001433268"/>
    </source>
</evidence>
<organism evidence="4 5">
    <name type="scientific">Apiospora hydei</name>
    <dbReference type="NCBI Taxonomy" id="1337664"/>
    <lineage>
        <taxon>Eukaryota</taxon>
        <taxon>Fungi</taxon>
        <taxon>Dikarya</taxon>
        <taxon>Ascomycota</taxon>
        <taxon>Pezizomycotina</taxon>
        <taxon>Sordariomycetes</taxon>
        <taxon>Xylariomycetidae</taxon>
        <taxon>Amphisphaeriales</taxon>
        <taxon>Apiosporaceae</taxon>
        <taxon>Apiospora</taxon>
    </lineage>
</organism>
<feature type="compositionally biased region" description="Polar residues" evidence="1">
    <location>
        <begin position="723"/>
        <end position="738"/>
    </location>
</feature>
<dbReference type="Gene3D" id="1.10.1000.11">
    <property type="entry name" value="Arf Nucleotide-binding Site Opener,domain 2"/>
    <property type="match status" value="1"/>
</dbReference>
<feature type="compositionally biased region" description="Polar residues" evidence="1">
    <location>
        <begin position="670"/>
        <end position="682"/>
    </location>
</feature>
<dbReference type="PANTHER" id="PTHR35391">
    <property type="entry name" value="C2H2-TYPE DOMAIN-CONTAINING PROTEIN-RELATED"/>
    <property type="match status" value="1"/>
</dbReference>
<dbReference type="SMART" id="SM00222">
    <property type="entry name" value="Sec7"/>
    <property type="match status" value="1"/>
</dbReference>
<proteinExistence type="predicted"/>
<feature type="region of interest" description="Disordered" evidence="1">
    <location>
        <begin position="1182"/>
        <end position="1206"/>
    </location>
</feature>
<dbReference type="PROSITE" id="PS50190">
    <property type="entry name" value="SEC7"/>
    <property type="match status" value="1"/>
</dbReference>
<reference evidence="4 5" key="1">
    <citation type="submission" date="2023-01" db="EMBL/GenBank/DDBJ databases">
        <title>Analysis of 21 Apiospora genomes using comparative genomics revels a genus with tremendous synthesis potential of carbohydrate active enzymes and secondary metabolites.</title>
        <authorList>
            <person name="Sorensen T."/>
        </authorList>
    </citation>
    <scope>NUCLEOTIDE SEQUENCE [LARGE SCALE GENOMIC DNA]</scope>
    <source>
        <strain evidence="4 5">CBS 114990</strain>
    </source>
</reference>
<sequence>MEPAMRPLLAGNEEAGDTSLQAFTTEPEEDSMDLTAIRTRTEACQALFEACQNQFLSSEDDWVDKMSADFNWWSLGIGVAKSGHSSLDRRVQTRDGVKNVIVCLLDSLQTSLENCIEIEARNRDEAHKEQGDTPHLEEQVYYIKATLKYLSKLSVSVRKSGTKFRHQRVDRLLEQGAPTLEEFRRYMFWIILVGPTKMHLLNSILQRYTLTGDIVWKKIWITLKAYFTDEQRLSPVQKRLIHANLVRRNRFDIYFRTYRQKIKSGKGERVAKTAHGAAQQDTVTPKSASNKKVDAAPNQDPAPHTQSAPSQSAKSFERKAVSSQPATGIGSLILPQGSPTQGTRSVSTKFSRGALKQDYPKCPSIEGSTFWCPFCAQPLDASYSDRKRNKRWRGHVAEDLSPYSHLESSHSASRWICDTCWLDSDEPGQFEFDTEKSCADHILREHDGEFEEDDLEDLTEASRRSILPPVSCPLCFDDSPALYPETDGHIAEHLHSFALQALPWEMVGPDDDTNASQGSAIRSPSYSASDDESERSEERKDTELRGYNPSQLLQSRYNIMGYAQQLAANDSLGHRFHGILSSLSIDLRWACKVKAEDIRDDIIHEIYIRLESIALILRRFSIDCEDVDSDAIPDAELDLSEETSSLLTLVELANKTSIKPSSPPSEGLSEDSTIQPVPTEITGRTKSSSLEVLIVLTTRILGLMGPSVLLQHPTETKRIPGTVASSSQTYESPGTDSSSPRKDPASTDAYHRTETLAGTRGSLGMDRLDDLFGLHWKNAFSTTPDFQALTYGQRNSFASNLPESQDNETPAEYLGRVEANFSQSKVAVALSTFPYPIMVLTLELYMQSFDFFDEPIDLSMRKFLMTTELGIEPSAIDRMLHAFAVRYHGCNPGIYEYPNTAYFVASSLLILHMNIFHCDTTKIIPGLTYEVASKVTAVDFIRTTRGKGVTDAIMGYMYDNVTYTPFISVKDRPLEELTEDERHQSTRHNPIELYYAISRDNSEAIRRVMEEILSFHYRYTYLSSIDTLDVTKYYDTINTLSNPEALHGPGFGIIKSGVLLRSTITTPNRPPWEQCRVLLTADYLHIFRDTPSWLQKLLAEQGPIIPLMQTLEGRLMQNRSKLNIHKGLAVVDKTLTEHENTFVVVQHDRTQELFKAVDSEDVNEWVATINCTMARHFDGGERVAKSSKVDSGSKKEEVDVKDSPPL</sequence>
<dbReference type="Gene3D" id="2.30.29.30">
    <property type="entry name" value="Pleckstrin-homology domain (PH domain)/Phosphotyrosine-binding domain (PTB)"/>
    <property type="match status" value="1"/>
</dbReference>
<dbReference type="RefSeq" id="XP_066664243.1">
    <property type="nucleotide sequence ID" value="XM_066814953.1"/>
</dbReference>
<feature type="region of interest" description="Disordered" evidence="1">
    <location>
        <begin position="712"/>
        <end position="755"/>
    </location>
</feature>
<keyword evidence="5" id="KW-1185">Reference proteome</keyword>
<dbReference type="InterPro" id="IPR023394">
    <property type="entry name" value="Sec7_C_sf"/>
</dbReference>
<feature type="domain" description="SEC7" evidence="3">
    <location>
        <begin position="773"/>
        <end position="979"/>
    </location>
</feature>
<name>A0ABR1VGS3_9PEZI</name>
<dbReference type="SUPFAM" id="SSF48425">
    <property type="entry name" value="Sec7 domain"/>
    <property type="match status" value="1"/>
</dbReference>
<evidence type="ECO:0000259" key="2">
    <source>
        <dbReference type="PROSITE" id="PS50003"/>
    </source>
</evidence>
<feature type="compositionally biased region" description="Polar residues" evidence="1">
    <location>
        <begin position="514"/>
        <end position="524"/>
    </location>
</feature>